<sequence>MSRMSLNRKLWLSLALVWLGLLGVGLWSAVETRSTMLAERKAGMVNLVDAAQGIVSGYYALSQSGKLSEADAQREALARLSTMRYGESGYLFVMDSKPVVLMHPTLPQMTGKPVGDFKDPDGKLLYVAIVDAAKASGRGFAEYRGRLPHSETAVPKISYVVRFAPWDWNITSGVFIKDIDTVYYETLLGHLAVVLVIGAIISLAMVLIIRNVRASLGGEPDQAARLAASIAQGDLTQVVEVRPQDKTSMMAAMHEMQNRLQRTIGEIRRSAESIASATQQIAAGNGDLSQRTEQQAASLQETAASMEELTATVKQNADNARQASGLAHNASEIATRGNDVVSRVIGTMGEINDSSRQIADIIGVIEGIAFQTNILALNAAVEAARAGEQGRGFAVVAGEVRSLAQRSGTAAKEIKQLISASVERVHNGSTLVQQAGTTMGEILQAVQRVTDIMGEIAAASEEQSSGISQVGRAVTQMDEVTQQNAALVEQAAAAAASLQDQAGRLRDTVSAFRVNSSDVAVQNSAAVAARRVTATATAAAPQAAATAAAMREIGTALHSASASSRAEPKLSAPARASAAPTSASPAHVTSAKPAASTAPRASTVAVKATPPGDDWTTF</sequence>
<accession>A0ABW9AUG5</accession>
<dbReference type="PRINTS" id="PR00260">
    <property type="entry name" value="CHEMTRNSDUCR"/>
</dbReference>
<evidence type="ECO:0000256" key="7">
    <source>
        <dbReference type="ARBA" id="ARBA00029447"/>
    </source>
</evidence>
<comment type="subcellular location">
    <subcellularLocation>
        <location evidence="1">Cell membrane</location>
        <topology evidence="1">Multi-pass membrane protein</topology>
    </subcellularLocation>
</comment>
<dbReference type="CDD" id="cd11386">
    <property type="entry name" value="MCP_signal"/>
    <property type="match status" value="1"/>
</dbReference>
<comment type="caution">
    <text evidence="12">The sequence shown here is derived from an EMBL/GenBank/DDBJ whole genome shotgun (WGS) entry which is preliminary data.</text>
</comment>
<evidence type="ECO:0000256" key="9">
    <source>
        <dbReference type="SAM" id="MobiDB-lite"/>
    </source>
</evidence>
<dbReference type="PANTHER" id="PTHR43531">
    <property type="entry name" value="PROTEIN ICFG"/>
    <property type="match status" value="1"/>
</dbReference>
<evidence type="ECO:0000259" key="11">
    <source>
        <dbReference type="PROSITE" id="PS50111"/>
    </source>
</evidence>
<dbReference type="InterPro" id="IPR004090">
    <property type="entry name" value="Chemotax_Me-accpt_rcpt"/>
</dbReference>
<feature type="transmembrane region" description="Helical" evidence="10">
    <location>
        <begin position="187"/>
        <end position="209"/>
    </location>
</feature>
<evidence type="ECO:0000256" key="10">
    <source>
        <dbReference type="SAM" id="Phobius"/>
    </source>
</evidence>
<dbReference type="Pfam" id="PF17200">
    <property type="entry name" value="sCache_2"/>
    <property type="match status" value="1"/>
</dbReference>
<dbReference type="SUPFAM" id="SSF58104">
    <property type="entry name" value="Methyl-accepting chemotaxis protein (MCP) signaling domain"/>
    <property type="match status" value="1"/>
</dbReference>
<dbReference type="SMART" id="SM00283">
    <property type="entry name" value="MA"/>
    <property type="match status" value="1"/>
</dbReference>
<evidence type="ECO:0000256" key="2">
    <source>
        <dbReference type="ARBA" id="ARBA00022475"/>
    </source>
</evidence>
<dbReference type="InterPro" id="IPR033480">
    <property type="entry name" value="sCache_2"/>
</dbReference>
<keyword evidence="2" id="KW-1003">Cell membrane</keyword>
<keyword evidence="6 10" id="KW-0472">Membrane</keyword>
<feature type="compositionally biased region" description="Low complexity" evidence="9">
    <location>
        <begin position="571"/>
        <end position="591"/>
    </location>
</feature>
<dbReference type="InterPro" id="IPR004089">
    <property type="entry name" value="MCPsignal_dom"/>
</dbReference>
<dbReference type="Proteomes" id="UP001629230">
    <property type="component" value="Unassembled WGS sequence"/>
</dbReference>
<dbReference type="Gene3D" id="3.30.450.20">
    <property type="entry name" value="PAS domain"/>
    <property type="match status" value="1"/>
</dbReference>
<comment type="similarity">
    <text evidence="7">Belongs to the methyl-accepting chemotaxis (MCP) protein family.</text>
</comment>
<dbReference type="PANTHER" id="PTHR43531:SF14">
    <property type="entry name" value="METHYL-ACCEPTING CHEMOTAXIS PROTEIN I-RELATED"/>
    <property type="match status" value="1"/>
</dbReference>
<evidence type="ECO:0000313" key="12">
    <source>
        <dbReference type="EMBL" id="MFM0003114.1"/>
    </source>
</evidence>
<feature type="region of interest" description="Disordered" evidence="9">
    <location>
        <begin position="559"/>
        <end position="618"/>
    </location>
</feature>
<evidence type="ECO:0000256" key="3">
    <source>
        <dbReference type="ARBA" id="ARBA00022481"/>
    </source>
</evidence>
<evidence type="ECO:0000256" key="6">
    <source>
        <dbReference type="ARBA" id="ARBA00023136"/>
    </source>
</evidence>
<proteinExistence type="inferred from homology"/>
<evidence type="ECO:0000313" key="13">
    <source>
        <dbReference type="Proteomes" id="UP001629230"/>
    </source>
</evidence>
<dbReference type="PROSITE" id="PS50111">
    <property type="entry name" value="CHEMOTAXIS_TRANSDUC_2"/>
    <property type="match status" value="1"/>
</dbReference>
<feature type="domain" description="Methyl-accepting transducer" evidence="11">
    <location>
        <begin position="270"/>
        <end position="499"/>
    </location>
</feature>
<name>A0ABW9AUG5_9BURK</name>
<dbReference type="SMART" id="SM01049">
    <property type="entry name" value="Cache_2"/>
    <property type="match status" value="1"/>
</dbReference>
<keyword evidence="4 10" id="KW-0812">Transmembrane</keyword>
<dbReference type="Pfam" id="PF00015">
    <property type="entry name" value="MCPsignal"/>
    <property type="match status" value="1"/>
</dbReference>
<dbReference type="RefSeq" id="WP_408178263.1">
    <property type="nucleotide sequence ID" value="NZ_JAQQEZ010000012.1"/>
</dbReference>
<evidence type="ECO:0000256" key="5">
    <source>
        <dbReference type="ARBA" id="ARBA00022989"/>
    </source>
</evidence>
<keyword evidence="5 10" id="KW-1133">Transmembrane helix</keyword>
<dbReference type="Gene3D" id="1.10.287.950">
    <property type="entry name" value="Methyl-accepting chemotaxis protein"/>
    <property type="match status" value="1"/>
</dbReference>
<reference evidence="12 13" key="1">
    <citation type="journal article" date="2024" name="Chem. Sci.">
        <title>Discovery of megapolipeptins by genome mining of a Burkholderiales bacteria collection.</title>
        <authorList>
            <person name="Paulo B.S."/>
            <person name="Recchia M.J.J."/>
            <person name="Lee S."/>
            <person name="Fergusson C.H."/>
            <person name="Romanowski S.B."/>
            <person name="Hernandez A."/>
            <person name="Krull N."/>
            <person name="Liu D.Y."/>
            <person name="Cavanagh H."/>
            <person name="Bos A."/>
            <person name="Gray C.A."/>
            <person name="Murphy B.T."/>
            <person name="Linington R.G."/>
            <person name="Eustaquio A.S."/>
        </authorList>
    </citation>
    <scope>NUCLEOTIDE SEQUENCE [LARGE SCALE GENOMIC DNA]</scope>
    <source>
        <strain evidence="12 13">RL17-350-BIC-A</strain>
    </source>
</reference>
<evidence type="ECO:0000256" key="4">
    <source>
        <dbReference type="ARBA" id="ARBA00022692"/>
    </source>
</evidence>
<evidence type="ECO:0000256" key="1">
    <source>
        <dbReference type="ARBA" id="ARBA00004651"/>
    </source>
</evidence>
<keyword evidence="8" id="KW-0807">Transducer</keyword>
<protein>
    <submittedName>
        <fullName evidence="12">Methyl-accepting chemotaxis protein</fullName>
    </submittedName>
</protein>
<organism evidence="12 13">
    <name type="scientific">Paraburkholderia dipogonis</name>
    <dbReference type="NCBI Taxonomy" id="1211383"/>
    <lineage>
        <taxon>Bacteria</taxon>
        <taxon>Pseudomonadati</taxon>
        <taxon>Pseudomonadota</taxon>
        <taxon>Betaproteobacteria</taxon>
        <taxon>Burkholderiales</taxon>
        <taxon>Burkholderiaceae</taxon>
        <taxon>Paraburkholderia</taxon>
    </lineage>
</organism>
<gene>
    <name evidence="12" type="ORF">PQR57_19005</name>
</gene>
<dbReference type="InterPro" id="IPR051310">
    <property type="entry name" value="MCP_chemotaxis"/>
</dbReference>
<evidence type="ECO:0000256" key="8">
    <source>
        <dbReference type="PROSITE-ProRule" id="PRU00284"/>
    </source>
</evidence>
<keyword evidence="3" id="KW-0488">Methylation</keyword>
<dbReference type="EMBL" id="JAQQEZ010000012">
    <property type="protein sequence ID" value="MFM0003114.1"/>
    <property type="molecule type" value="Genomic_DNA"/>
</dbReference>
<keyword evidence="13" id="KW-1185">Reference proteome</keyword>